<dbReference type="EMBL" id="CP019155">
    <property type="protein sequence ID" value="AUG49054.1"/>
    <property type="molecule type" value="Genomic_DNA"/>
</dbReference>
<accession>A0A2H5A2V9</accession>
<keyword evidence="2" id="KW-1185">Reference proteome</keyword>
<evidence type="ECO:0000313" key="1">
    <source>
        <dbReference type="EMBL" id="AUG49054.1"/>
    </source>
</evidence>
<organism evidence="1 2">
    <name type="scientific">Haloarcula taiwanensis</name>
    <dbReference type="NCBI Taxonomy" id="1932004"/>
    <lineage>
        <taxon>Archaea</taxon>
        <taxon>Methanobacteriati</taxon>
        <taxon>Methanobacteriota</taxon>
        <taxon>Stenosarchaea group</taxon>
        <taxon>Halobacteria</taxon>
        <taxon>Halobacteriales</taxon>
        <taxon>Haloarculaceae</taxon>
        <taxon>Haloarcula</taxon>
    </lineage>
</organism>
<name>A0A2H5A2V9_9EURY</name>
<dbReference type="AlphaFoldDB" id="A0A2H5A2V9"/>
<protein>
    <submittedName>
        <fullName evidence="1">Uncharacterized protein</fullName>
    </submittedName>
</protein>
<dbReference type="KEGG" id="hta:BVU17_15800"/>
<gene>
    <name evidence="1" type="ORF">BVU17_15800</name>
</gene>
<proteinExistence type="predicted"/>
<sequence length="93" mass="10772">MFERVAIVLSRDCLRCDVVLVPRVLLGNGQENATPVLVAEYFEQFIQCAARLFFFCSTFTDSSRCETPHLVMRSAQPMREEKWITVDGYSRFK</sequence>
<reference evidence="1 2" key="1">
    <citation type="submission" date="2017-01" db="EMBL/GenBank/DDBJ databases">
        <title>A Red Light-Sensitive Sensory Rhodopsin I From Haloarcula taiwanensis, A New Haloarchaeon Isolated From Taiwan.</title>
        <authorList>
            <person name="Yang C.-S."/>
            <person name="Han Y.-A."/>
            <person name="Chen P.-C."/>
            <person name="Ng W.V."/>
            <person name="Chen T.-W."/>
        </authorList>
    </citation>
    <scope>NUCLEOTIDE SEQUENCE [LARGE SCALE GENOMIC DNA]</scope>
    <source>
        <strain evidence="1 2">Taiwanensis</strain>
    </source>
</reference>
<dbReference type="Proteomes" id="UP000242917">
    <property type="component" value="Chromosome II"/>
</dbReference>
<evidence type="ECO:0000313" key="2">
    <source>
        <dbReference type="Proteomes" id="UP000242917"/>
    </source>
</evidence>